<dbReference type="GeneID" id="29453513"/>
<dbReference type="RefSeq" id="WP_052587909.1">
    <property type="nucleotide sequence ID" value="NZ_CP072212.1"/>
</dbReference>
<comment type="caution">
    <text evidence="1">The sequence shown here is derived from an EMBL/GenBank/DDBJ whole genome shotgun (WGS) entry which is preliminary data.</text>
</comment>
<evidence type="ECO:0000313" key="1">
    <source>
        <dbReference type="EMBL" id="MCA4704429.1"/>
    </source>
</evidence>
<name>A0AAW4SZ75_9BACE</name>
<sequence>MTEAQRLELEKGFRAGKSHTYRMPCRAILLKSQDLKSEDVGSQTEMTLVSVNAWVKRFESEGIAGLETRPGRGRKPIMDCLDKEAVRKAIEQSRQSVKKAKESWQQASGKEASESTFRAFLSALARDIDV</sequence>
<dbReference type="Pfam" id="PF13565">
    <property type="entry name" value="HTH_32"/>
    <property type="match status" value="1"/>
</dbReference>
<dbReference type="InterPro" id="IPR009057">
    <property type="entry name" value="Homeodomain-like_sf"/>
</dbReference>
<organism evidence="1 2">
    <name type="scientific">Bacteroides xylanisolvens</name>
    <dbReference type="NCBI Taxonomy" id="371601"/>
    <lineage>
        <taxon>Bacteria</taxon>
        <taxon>Pseudomonadati</taxon>
        <taxon>Bacteroidota</taxon>
        <taxon>Bacteroidia</taxon>
        <taxon>Bacteroidales</taxon>
        <taxon>Bacteroidaceae</taxon>
        <taxon>Bacteroides</taxon>
    </lineage>
</organism>
<dbReference type="AlphaFoldDB" id="A0AAW4SZ75"/>
<dbReference type="EMBL" id="JAIWYE010000023">
    <property type="protein sequence ID" value="MCA4704429.1"/>
    <property type="molecule type" value="Genomic_DNA"/>
</dbReference>
<reference evidence="1" key="1">
    <citation type="submission" date="2023-08" db="EMBL/GenBank/DDBJ databases">
        <title>Mucin Metabolism Genes Underlie the Key Renovations of Bacteroides xylanisolvens Genomes in Captive Great Apes.</title>
        <authorList>
            <person name="Nishida A.H."/>
        </authorList>
    </citation>
    <scope>NUCLEOTIDE SEQUENCE</scope>
    <source>
        <strain evidence="1">P13.H9</strain>
    </source>
</reference>
<protein>
    <submittedName>
        <fullName evidence="1">Helix-turn-helix domain-containing protein</fullName>
    </submittedName>
</protein>
<evidence type="ECO:0000313" key="2">
    <source>
        <dbReference type="Proteomes" id="UP001198461"/>
    </source>
</evidence>
<dbReference type="Proteomes" id="UP001198461">
    <property type="component" value="Unassembled WGS sequence"/>
</dbReference>
<accession>A0AAW4SZ75</accession>
<proteinExistence type="predicted"/>
<dbReference type="SUPFAM" id="SSF46689">
    <property type="entry name" value="Homeodomain-like"/>
    <property type="match status" value="1"/>
</dbReference>
<gene>
    <name evidence="1" type="ORF">LD004_12470</name>
</gene>